<name>A0A8H5D8X7_9AGAR</name>
<accession>A0A8H5D8X7</accession>
<evidence type="ECO:0000313" key="2">
    <source>
        <dbReference type="Proteomes" id="UP000559256"/>
    </source>
</evidence>
<reference evidence="1 2" key="1">
    <citation type="journal article" date="2020" name="ISME J.">
        <title>Uncovering the hidden diversity of litter-decomposition mechanisms in mushroom-forming fungi.</title>
        <authorList>
            <person name="Floudas D."/>
            <person name="Bentzer J."/>
            <person name="Ahren D."/>
            <person name="Johansson T."/>
            <person name="Persson P."/>
            <person name="Tunlid A."/>
        </authorList>
    </citation>
    <scope>NUCLEOTIDE SEQUENCE [LARGE SCALE GENOMIC DNA]</scope>
    <source>
        <strain evidence="1 2">CBS 291.85</strain>
    </source>
</reference>
<dbReference type="Proteomes" id="UP000559256">
    <property type="component" value="Unassembled WGS sequence"/>
</dbReference>
<keyword evidence="2" id="KW-1185">Reference proteome</keyword>
<gene>
    <name evidence="1" type="ORF">D9758_006277</name>
</gene>
<sequence length="80" mass="9034">MRLCLNALRGNDIAFPVKSTAVIVGISTETFTVERSGLAHYGSQYRNLLNMDPERMQKPLLNSLLTVPVKPLSVRYRWGK</sequence>
<dbReference type="EMBL" id="JAACJM010000056">
    <property type="protein sequence ID" value="KAF5355428.1"/>
    <property type="molecule type" value="Genomic_DNA"/>
</dbReference>
<comment type="caution">
    <text evidence="1">The sequence shown here is derived from an EMBL/GenBank/DDBJ whole genome shotgun (WGS) entry which is preliminary data.</text>
</comment>
<protein>
    <submittedName>
        <fullName evidence="1">Uncharacterized protein</fullName>
    </submittedName>
</protein>
<organism evidence="1 2">
    <name type="scientific">Tetrapyrgos nigripes</name>
    <dbReference type="NCBI Taxonomy" id="182062"/>
    <lineage>
        <taxon>Eukaryota</taxon>
        <taxon>Fungi</taxon>
        <taxon>Dikarya</taxon>
        <taxon>Basidiomycota</taxon>
        <taxon>Agaricomycotina</taxon>
        <taxon>Agaricomycetes</taxon>
        <taxon>Agaricomycetidae</taxon>
        <taxon>Agaricales</taxon>
        <taxon>Marasmiineae</taxon>
        <taxon>Marasmiaceae</taxon>
        <taxon>Tetrapyrgos</taxon>
    </lineage>
</organism>
<dbReference type="AlphaFoldDB" id="A0A8H5D8X7"/>
<proteinExistence type="predicted"/>
<evidence type="ECO:0000313" key="1">
    <source>
        <dbReference type="EMBL" id="KAF5355428.1"/>
    </source>
</evidence>